<accession>A0A3S0JDT5</accession>
<feature type="signal peptide" evidence="1">
    <location>
        <begin position="1"/>
        <end position="19"/>
    </location>
</feature>
<dbReference type="Pfam" id="PF03479">
    <property type="entry name" value="PCC"/>
    <property type="match status" value="1"/>
</dbReference>
<keyword evidence="1" id="KW-0732">Signal</keyword>
<evidence type="ECO:0000259" key="2">
    <source>
        <dbReference type="PROSITE" id="PS51742"/>
    </source>
</evidence>
<dbReference type="PROSITE" id="PS51742">
    <property type="entry name" value="PPC"/>
    <property type="match status" value="1"/>
</dbReference>
<evidence type="ECO:0000313" key="3">
    <source>
        <dbReference type="EMBL" id="RTQ49313.1"/>
    </source>
</evidence>
<dbReference type="GO" id="GO:0003677">
    <property type="term" value="F:DNA binding"/>
    <property type="evidence" value="ECO:0007669"/>
    <property type="project" value="UniProtKB-KW"/>
</dbReference>
<keyword evidence="4" id="KW-1185">Reference proteome</keyword>
<dbReference type="EMBL" id="RXOF01000007">
    <property type="protein sequence ID" value="RTQ49313.1"/>
    <property type="molecule type" value="Genomic_DNA"/>
</dbReference>
<proteinExistence type="predicted"/>
<feature type="chain" id="PRO_5018729518" evidence="1">
    <location>
        <begin position="20"/>
        <end position="185"/>
    </location>
</feature>
<name>A0A3S0JDT5_9BACT</name>
<protein>
    <submittedName>
        <fullName evidence="3">DNA-binding protein</fullName>
    </submittedName>
</protein>
<gene>
    <name evidence="3" type="ORF">EJV47_14325</name>
</gene>
<dbReference type="Proteomes" id="UP000282184">
    <property type="component" value="Unassembled WGS sequence"/>
</dbReference>
<dbReference type="PANTHER" id="PTHR34988">
    <property type="entry name" value="PROTEIN, PUTATIVE-RELATED"/>
    <property type="match status" value="1"/>
</dbReference>
<dbReference type="OrthoDB" id="552202at2"/>
<dbReference type="InterPro" id="IPR005175">
    <property type="entry name" value="PPC_dom"/>
</dbReference>
<dbReference type="PANTHER" id="PTHR34988:SF1">
    <property type="entry name" value="DNA-BINDING PROTEIN"/>
    <property type="match status" value="1"/>
</dbReference>
<evidence type="ECO:0000256" key="1">
    <source>
        <dbReference type="SAM" id="SignalP"/>
    </source>
</evidence>
<feature type="domain" description="PPC" evidence="2">
    <location>
        <begin position="37"/>
        <end position="168"/>
    </location>
</feature>
<sequence length="185" mass="19319">MRFLFLAGAGCLLSAAALAQTSAAMTTPAVAPVVGQPSRMHTLSLRLRPGQDLRQQLTALAKTHPLPAGAVLTCVGSLTQVTLRLANQEGPTVLRGHFEIVSLVGTLGAAGSHLHLSVADSTGRTIGGHLLDGCLVYTTAELVLAVLDEVEFRRETDPTFGYQELAVYPAAPAKSATKKPGRGKK</sequence>
<dbReference type="Gene3D" id="3.30.1330.80">
    <property type="entry name" value="Hypothetical protein, similar to alpha- acetolactate decarboxylase, domain 2"/>
    <property type="match status" value="1"/>
</dbReference>
<reference evidence="3 4" key="1">
    <citation type="submission" date="2018-12" db="EMBL/GenBank/DDBJ databases">
        <title>Hymenobacter gummosus sp. nov., isolated from a spring.</title>
        <authorList>
            <person name="Nie L."/>
        </authorList>
    </citation>
    <scope>NUCLEOTIDE SEQUENCE [LARGE SCALE GENOMIC DNA]</scope>
    <source>
        <strain evidence="3 4">KCTC 52166</strain>
    </source>
</reference>
<dbReference type="RefSeq" id="WP_126693844.1">
    <property type="nucleotide sequence ID" value="NZ_RXOF01000007.1"/>
</dbReference>
<dbReference type="SUPFAM" id="SSF117856">
    <property type="entry name" value="AF0104/ALDC/Ptd012-like"/>
    <property type="match status" value="1"/>
</dbReference>
<evidence type="ECO:0000313" key="4">
    <source>
        <dbReference type="Proteomes" id="UP000282184"/>
    </source>
</evidence>
<keyword evidence="3" id="KW-0238">DNA-binding</keyword>
<dbReference type="CDD" id="cd11378">
    <property type="entry name" value="DUF296"/>
    <property type="match status" value="1"/>
</dbReference>
<dbReference type="AlphaFoldDB" id="A0A3S0JDT5"/>
<organism evidence="3 4">
    <name type="scientific">Hymenobacter gummosus</name>
    <dbReference type="NCBI Taxonomy" id="1776032"/>
    <lineage>
        <taxon>Bacteria</taxon>
        <taxon>Pseudomonadati</taxon>
        <taxon>Bacteroidota</taxon>
        <taxon>Cytophagia</taxon>
        <taxon>Cytophagales</taxon>
        <taxon>Hymenobacteraceae</taxon>
        <taxon>Hymenobacter</taxon>
    </lineage>
</organism>
<comment type="caution">
    <text evidence="3">The sequence shown here is derived from an EMBL/GenBank/DDBJ whole genome shotgun (WGS) entry which is preliminary data.</text>
</comment>